<dbReference type="SUPFAM" id="SSF57850">
    <property type="entry name" value="RING/U-box"/>
    <property type="match status" value="1"/>
</dbReference>
<name>A0AAE1RAR6_9SOLA</name>
<gene>
    <name evidence="4" type="ORF">RND71_031519</name>
</gene>
<keyword evidence="1" id="KW-0862">Zinc</keyword>
<dbReference type="AlphaFoldDB" id="A0AAE1RAR6"/>
<sequence length="149" mass="17307">MAIEDMYGRSDEEYYNGGYDDEYEDDYDRDPEPESDDDLSCGKAPSCRKEDLQRVVDLLSLKVHHARTLLIHYQWDVDKVFAIFVERGKEKLYAEAGVTLEEKAEKPASDPSIEFTCEICFEDFPAEQTTLMECDHRFCNDCEHLPSFP</sequence>
<keyword evidence="1" id="KW-0863">Zinc-finger</keyword>
<feature type="compositionally biased region" description="Acidic residues" evidence="2">
    <location>
        <begin position="19"/>
        <end position="39"/>
    </location>
</feature>
<dbReference type="Proteomes" id="UP001291623">
    <property type="component" value="Unassembled WGS sequence"/>
</dbReference>
<evidence type="ECO:0000256" key="2">
    <source>
        <dbReference type="SAM" id="MobiDB-lite"/>
    </source>
</evidence>
<evidence type="ECO:0000313" key="4">
    <source>
        <dbReference type="EMBL" id="KAK4348764.1"/>
    </source>
</evidence>
<organism evidence="4 5">
    <name type="scientific">Anisodus tanguticus</name>
    <dbReference type="NCBI Taxonomy" id="243964"/>
    <lineage>
        <taxon>Eukaryota</taxon>
        <taxon>Viridiplantae</taxon>
        <taxon>Streptophyta</taxon>
        <taxon>Embryophyta</taxon>
        <taxon>Tracheophyta</taxon>
        <taxon>Spermatophyta</taxon>
        <taxon>Magnoliopsida</taxon>
        <taxon>eudicotyledons</taxon>
        <taxon>Gunneridae</taxon>
        <taxon>Pentapetalae</taxon>
        <taxon>asterids</taxon>
        <taxon>lamiids</taxon>
        <taxon>Solanales</taxon>
        <taxon>Solanaceae</taxon>
        <taxon>Solanoideae</taxon>
        <taxon>Hyoscyameae</taxon>
        <taxon>Anisodus</taxon>
    </lineage>
</organism>
<proteinExistence type="predicted"/>
<dbReference type="InterPro" id="IPR048962">
    <property type="entry name" value="ARIH1-like_UBL"/>
</dbReference>
<dbReference type="InterPro" id="IPR001841">
    <property type="entry name" value="Znf_RING"/>
</dbReference>
<feature type="domain" description="RING-type" evidence="3">
    <location>
        <begin position="117"/>
        <end position="142"/>
    </location>
</feature>
<protein>
    <recommendedName>
        <fullName evidence="3">RING-type domain-containing protein</fullName>
    </recommendedName>
</protein>
<evidence type="ECO:0000256" key="1">
    <source>
        <dbReference type="PROSITE-ProRule" id="PRU00175"/>
    </source>
</evidence>
<evidence type="ECO:0000259" key="3">
    <source>
        <dbReference type="PROSITE" id="PS50089"/>
    </source>
</evidence>
<dbReference type="GO" id="GO:0008270">
    <property type="term" value="F:zinc ion binding"/>
    <property type="evidence" value="ECO:0007669"/>
    <property type="project" value="UniProtKB-KW"/>
</dbReference>
<feature type="region of interest" description="Disordered" evidence="2">
    <location>
        <begin position="1"/>
        <end position="44"/>
    </location>
</feature>
<evidence type="ECO:0000313" key="5">
    <source>
        <dbReference type="Proteomes" id="UP001291623"/>
    </source>
</evidence>
<dbReference type="InterPro" id="IPR013083">
    <property type="entry name" value="Znf_RING/FYVE/PHD"/>
</dbReference>
<accession>A0AAE1RAR6</accession>
<keyword evidence="5" id="KW-1185">Reference proteome</keyword>
<dbReference type="EMBL" id="JAVYJV010000017">
    <property type="protein sequence ID" value="KAK4348764.1"/>
    <property type="molecule type" value="Genomic_DNA"/>
</dbReference>
<keyword evidence="1" id="KW-0479">Metal-binding</keyword>
<comment type="caution">
    <text evidence="4">The sequence shown here is derived from an EMBL/GenBank/DDBJ whole genome shotgun (WGS) entry which is preliminary data.</text>
</comment>
<reference evidence="4" key="1">
    <citation type="submission" date="2023-12" db="EMBL/GenBank/DDBJ databases">
        <title>Genome assembly of Anisodus tanguticus.</title>
        <authorList>
            <person name="Wang Y.-J."/>
        </authorList>
    </citation>
    <scope>NUCLEOTIDE SEQUENCE</scope>
    <source>
        <strain evidence="4">KB-2021</strain>
        <tissue evidence="4">Leaf</tissue>
    </source>
</reference>
<dbReference type="Gene3D" id="3.30.40.10">
    <property type="entry name" value="Zinc/RING finger domain, C3HC4 (zinc finger)"/>
    <property type="match status" value="1"/>
</dbReference>
<dbReference type="Pfam" id="PF21235">
    <property type="entry name" value="UBA_ARI1"/>
    <property type="match status" value="1"/>
</dbReference>
<feature type="compositionally biased region" description="Basic and acidic residues" evidence="2">
    <location>
        <begin position="1"/>
        <end position="12"/>
    </location>
</feature>
<dbReference type="PROSITE" id="PS50089">
    <property type="entry name" value="ZF_RING_2"/>
    <property type="match status" value="1"/>
</dbReference>